<dbReference type="Proteomes" id="UP000316270">
    <property type="component" value="Chromosome 4"/>
</dbReference>
<name>A0A517L4A0_9PEZI</name>
<feature type="compositionally biased region" description="Gly residues" evidence="1">
    <location>
        <begin position="889"/>
        <end position="903"/>
    </location>
</feature>
<feature type="region of interest" description="Disordered" evidence="1">
    <location>
        <begin position="79"/>
        <end position="130"/>
    </location>
</feature>
<organism evidence="2 3">
    <name type="scientific">Venturia effusa</name>
    <dbReference type="NCBI Taxonomy" id="50376"/>
    <lineage>
        <taxon>Eukaryota</taxon>
        <taxon>Fungi</taxon>
        <taxon>Dikarya</taxon>
        <taxon>Ascomycota</taxon>
        <taxon>Pezizomycotina</taxon>
        <taxon>Dothideomycetes</taxon>
        <taxon>Pleosporomycetidae</taxon>
        <taxon>Venturiales</taxon>
        <taxon>Venturiaceae</taxon>
        <taxon>Venturia</taxon>
    </lineage>
</organism>
<accession>A0A517L4A0</accession>
<evidence type="ECO:0000313" key="2">
    <source>
        <dbReference type="EMBL" id="QDS70466.1"/>
    </source>
</evidence>
<feature type="compositionally biased region" description="Polar residues" evidence="1">
    <location>
        <begin position="904"/>
        <end position="920"/>
    </location>
</feature>
<evidence type="ECO:0000256" key="1">
    <source>
        <dbReference type="SAM" id="MobiDB-lite"/>
    </source>
</evidence>
<feature type="compositionally biased region" description="Polar residues" evidence="1">
    <location>
        <begin position="628"/>
        <end position="646"/>
    </location>
</feature>
<feature type="region of interest" description="Disordered" evidence="1">
    <location>
        <begin position="335"/>
        <end position="841"/>
    </location>
</feature>
<feature type="compositionally biased region" description="Basic and acidic residues" evidence="1">
    <location>
        <begin position="651"/>
        <end position="669"/>
    </location>
</feature>
<feature type="compositionally biased region" description="Low complexity" evidence="1">
    <location>
        <begin position="1130"/>
        <end position="1149"/>
    </location>
</feature>
<feature type="compositionally biased region" description="Basic and acidic residues" evidence="1">
    <location>
        <begin position="1292"/>
        <end position="1304"/>
    </location>
</feature>
<reference evidence="2 3" key="1">
    <citation type="submission" date="2019-07" db="EMBL/GenBank/DDBJ databases">
        <title>Finished genome of Venturia effusa.</title>
        <authorList>
            <person name="Young C.A."/>
            <person name="Cox M.P."/>
            <person name="Ganley A.R.D."/>
            <person name="David W.J."/>
        </authorList>
    </citation>
    <scope>NUCLEOTIDE SEQUENCE [LARGE SCALE GENOMIC DNA]</scope>
    <source>
        <strain evidence="3">albino</strain>
    </source>
</reference>
<feature type="compositionally biased region" description="Low complexity" evidence="1">
    <location>
        <begin position="921"/>
        <end position="940"/>
    </location>
</feature>
<feature type="compositionally biased region" description="Basic and acidic residues" evidence="1">
    <location>
        <begin position="392"/>
        <end position="410"/>
    </location>
</feature>
<evidence type="ECO:0000313" key="3">
    <source>
        <dbReference type="Proteomes" id="UP000316270"/>
    </source>
</evidence>
<feature type="compositionally biased region" description="Polar residues" evidence="1">
    <location>
        <begin position="1170"/>
        <end position="1184"/>
    </location>
</feature>
<feature type="compositionally biased region" description="Basic and acidic residues" evidence="1">
    <location>
        <begin position="223"/>
        <end position="239"/>
    </location>
</feature>
<feature type="compositionally biased region" description="Polar residues" evidence="1">
    <location>
        <begin position="552"/>
        <end position="562"/>
    </location>
</feature>
<feature type="compositionally biased region" description="Basic and acidic residues" evidence="1">
    <location>
        <begin position="357"/>
        <end position="373"/>
    </location>
</feature>
<feature type="compositionally biased region" description="Pro residues" evidence="1">
    <location>
        <begin position="1117"/>
        <end position="1129"/>
    </location>
</feature>
<dbReference type="OrthoDB" id="4115400at2759"/>
<feature type="compositionally biased region" description="Polar residues" evidence="1">
    <location>
        <begin position="777"/>
        <end position="796"/>
    </location>
</feature>
<feature type="compositionally biased region" description="Pro residues" evidence="1">
    <location>
        <begin position="1159"/>
        <end position="1169"/>
    </location>
</feature>
<gene>
    <name evidence="2" type="ORF">FKW77_009964</name>
</gene>
<feature type="compositionally biased region" description="Polar residues" evidence="1">
    <location>
        <begin position="807"/>
        <end position="817"/>
    </location>
</feature>
<dbReference type="EMBL" id="CP042188">
    <property type="protein sequence ID" value="QDS70466.1"/>
    <property type="molecule type" value="Genomic_DNA"/>
</dbReference>
<feature type="compositionally biased region" description="Basic and acidic residues" evidence="1">
    <location>
        <begin position="970"/>
        <end position="989"/>
    </location>
</feature>
<feature type="compositionally biased region" description="Pro residues" evidence="1">
    <location>
        <begin position="1269"/>
        <end position="1286"/>
    </location>
</feature>
<sequence length="1304" mass="142628">MPRGRPKTTAHPMKVSPNEFAKNNLIGTRKATRSLATVLSDSENPAHDAHAVSATIATWNQDTCILVVSGLTPGHFDRWLPENSDRDDRSRSVSEAHSQYGPGSPSVRQTNSNGKRSAASYESDWTETEVEDWVPQKARGFYRPDPRREIVKRWVPKSESSRHNKSIRKRVSSVTSSGSLPKSERQSRSRNSAREGLPSPADDEVPTIEGEPSDAHLQIPTITRDDASEVEPREEKKAPPPEVIDEGELSDSAFPEPFEEHLPDPDRANCEDEADFIYKKRFAPMTDPQKFIEALTKLPAANRDSVVLYQLALNTQKALKSWQDEYLFLELRTAPAANPPKKPVTGGRVPVDPQVFEDQKEADLYGYEYDPKKLPGQQDPFRQRKTGPGRNKGRELRDRREAVSRRRDAGAEATEGEGTGTEGYAMRRRTKAVQKYDGEPKPPTARSQGVKRVLSQGTPEFDAPPPKKRGRPSAADKAAMKNQAAMQSRIRQLREESAAVTTSSEGDAKSPEPTKRRGRPPGSKNTQPRSDAGVKKGPRKSKIGILGLDGITRSSDGLNSRSTPAPAPLPTTSVEAEINGKPASTELEAPRSVQNEISPVKKTWKRSRRSADNNSSGESGGALKQHEPSTNQINQNIDSTNASHDGQIQGRDAHATEVRRPTEEPERKTLRGVYHYPPSGPPAGSGYWEAQNQIQRAQLLQRNEQHYHQQVQQQQNSQPGWSLASQRSGPHPFNQPPPSQFQTHSRSGSFAASPTQRNPGSYPPSPTQGSRPYAPSPKQQAQGGPLATSPTNQPIQHTFGPVPPGQTVPSLGPQPSFTFLPPNHSQPPAPPPLIQAQHDAPLKRIHGYVSDPNAAAQPSGLYQTIMRPGPSEPAQSLNQSGSVPQSESSGGGKKQPTSPGGGFSSFTVQVQQPRPTIPGTSSWRPSSRLPARSPAAAPGRVLAPIASSGTITGAQVQDMHLANVQPPQRRRLEDVMAEQQETHKDRDRGQQQSRPLQPYPPTLPSNGPVPYRPEYGLPSSRLLQKQLAPAPNGPPHFQQASHLPTQQQGPQLQSQQQGGPTSQFQNQGPLPPQFQQGPTSQLQSPGQGSLQQHQGAPPQQHVQHQGPPRHQQHQNPPQHPPPFLPPPLPLQQQQGSPQQRQQQHQQIPGLKFPHMFHPPFDPEGPPQTQNPPQGRSRQNSKSQMPPQPYQFQAQGQGQQIMPQSSSHHHQQQPQQQQQNGHHRHPPQGNVSPAFSQAQASQGPRPSIAPAPIANGPERGAERNQARQDVPPPPEPESAPGPAPPPAGQMRFVEMHGDGRRGVGK</sequence>
<feature type="compositionally biased region" description="Low complexity" evidence="1">
    <location>
        <begin position="1043"/>
        <end position="1116"/>
    </location>
</feature>
<proteinExistence type="predicted"/>
<feature type="region of interest" description="Disordered" evidence="1">
    <location>
        <begin position="154"/>
        <end position="269"/>
    </location>
</feature>
<feature type="compositionally biased region" description="Polar residues" evidence="1">
    <location>
        <begin position="740"/>
        <end position="759"/>
    </location>
</feature>
<keyword evidence="3" id="KW-1185">Reference proteome</keyword>
<feature type="compositionally biased region" description="Low complexity" evidence="1">
    <location>
        <begin position="708"/>
        <end position="718"/>
    </location>
</feature>
<feature type="compositionally biased region" description="Low complexity" evidence="1">
    <location>
        <begin position="475"/>
        <end position="487"/>
    </location>
</feature>
<feature type="compositionally biased region" description="Polar residues" evidence="1">
    <location>
        <begin position="106"/>
        <end position="115"/>
    </location>
</feature>
<feature type="compositionally biased region" description="Polar residues" evidence="1">
    <location>
        <begin position="873"/>
        <end position="888"/>
    </location>
</feature>
<feature type="compositionally biased region" description="Polar residues" evidence="1">
    <location>
        <begin position="690"/>
        <end position="700"/>
    </location>
</feature>
<feature type="compositionally biased region" description="Basic and acidic residues" evidence="1">
    <location>
        <begin position="79"/>
        <end position="94"/>
    </location>
</feature>
<feature type="compositionally biased region" description="Basic and acidic residues" evidence="1">
    <location>
        <begin position="258"/>
        <end position="269"/>
    </location>
</feature>
<feature type="compositionally biased region" description="Polar residues" evidence="1">
    <location>
        <begin position="719"/>
        <end position="728"/>
    </location>
</feature>
<dbReference type="STRING" id="50376.A0A517L4A0"/>
<protein>
    <submittedName>
        <fullName evidence="2">Uncharacterized protein</fullName>
    </submittedName>
</protein>
<feature type="region of interest" description="Disordered" evidence="1">
    <location>
        <begin position="862"/>
        <end position="1304"/>
    </location>
</feature>
<feature type="compositionally biased region" description="Low complexity" evidence="1">
    <location>
        <begin position="1189"/>
        <end position="1219"/>
    </location>
</feature>
<feature type="compositionally biased region" description="Polar residues" evidence="1">
    <location>
        <begin position="1228"/>
        <end position="1243"/>
    </location>
</feature>
<feature type="compositionally biased region" description="Basic and acidic residues" evidence="1">
    <location>
        <begin position="506"/>
        <end position="515"/>
    </location>
</feature>
<feature type="compositionally biased region" description="Pro residues" evidence="1">
    <location>
        <begin position="824"/>
        <end position="833"/>
    </location>
</feature>